<evidence type="ECO:0000256" key="3">
    <source>
        <dbReference type="ARBA" id="ARBA00022603"/>
    </source>
</evidence>
<feature type="binding site" evidence="9">
    <location>
        <position position="135"/>
    </location>
    <ligand>
        <name>substrate</name>
    </ligand>
</feature>
<evidence type="ECO:0000256" key="4">
    <source>
        <dbReference type="ARBA" id="ARBA00022679"/>
    </source>
</evidence>
<feature type="binding site" evidence="9">
    <location>
        <position position="56"/>
    </location>
    <ligand>
        <name>S-adenosyl-L-methionine</name>
        <dbReference type="ChEBI" id="CHEBI:59789"/>
    </ligand>
</feature>
<comment type="similarity">
    <text evidence="8 9">Belongs to the class I-like SAM-binding methyltransferase superfamily. TrmB family.</text>
</comment>
<keyword evidence="11" id="KW-1185">Reference proteome</keyword>
<dbReference type="Proteomes" id="UP000323824">
    <property type="component" value="Chromosome"/>
</dbReference>
<dbReference type="PANTHER" id="PTHR23417:SF14">
    <property type="entry name" value="PENTACOTRIPEPTIDE-REPEAT REGION OF PRORP DOMAIN-CONTAINING PROTEIN"/>
    <property type="match status" value="1"/>
</dbReference>
<evidence type="ECO:0000256" key="9">
    <source>
        <dbReference type="HAMAP-Rule" id="MF_01057"/>
    </source>
</evidence>
<evidence type="ECO:0000256" key="8">
    <source>
        <dbReference type="ARBA" id="ARBA00060767"/>
    </source>
</evidence>
<accession>A0A5C1QF60</accession>
<dbReference type="HAMAP" id="MF_01057">
    <property type="entry name" value="tRNA_methyltr_TrmB"/>
    <property type="match status" value="1"/>
</dbReference>
<comment type="function">
    <text evidence="2 9">Catalyzes the formation of N(7)-methylguanine at position 46 (m7G46) in tRNA.</text>
</comment>
<keyword evidence="5 9" id="KW-0949">S-adenosyl-L-methionine</keyword>
<dbReference type="InterPro" id="IPR029063">
    <property type="entry name" value="SAM-dependent_MTases_sf"/>
</dbReference>
<dbReference type="GO" id="GO:0043527">
    <property type="term" value="C:tRNA methyltransferase complex"/>
    <property type="evidence" value="ECO:0007669"/>
    <property type="project" value="TreeGrafter"/>
</dbReference>
<dbReference type="AlphaFoldDB" id="A0A5C1QF60"/>
<dbReference type="UniPathway" id="UPA00989"/>
<dbReference type="InterPro" id="IPR003358">
    <property type="entry name" value="tRNA_(Gua-N-7)_MeTrfase_Trmb"/>
</dbReference>
<feature type="binding site" evidence="9">
    <location>
        <position position="81"/>
    </location>
    <ligand>
        <name>S-adenosyl-L-methionine</name>
        <dbReference type="ChEBI" id="CHEBI:59789"/>
    </ligand>
</feature>
<keyword evidence="4 9" id="KW-0808">Transferase</keyword>
<evidence type="ECO:0000256" key="5">
    <source>
        <dbReference type="ARBA" id="ARBA00022691"/>
    </source>
</evidence>
<feature type="binding site" evidence="9">
    <location>
        <position position="108"/>
    </location>
    <ligand>
        <name>S-adenosyl-L-methionine</name>
        <dbReference type="ChEBI" id="CHEBI:59789"/>
    </ligand>
</feature>
<comment type="pathway">
    <text evidence="7 9">tRNA modification; N(7)-methylguanine-tRNA biosynthesis.</text>
</comment>
<keyword evidence="6 9" id="KW-0819">tRNA processing</keyword>
<evidence type="ECO:0000256" key="7">
    <source>
        <dbReference type="ARBA" id="ARBA00060552"/>
    </source>
</evidence>
<protein>
    <recommendedName>
        <fullName evidence="9">tRNA (guanine-N(7)-)-methyltransferase</fullName>
        <ecNumber evidence="9">2.1.1.33</ecNumber>
    </recommendedName>
    <alternativeName>
        <fullName evidence="9">tRNA (guanine(46)-N(7))-methyltransferase</fullName>
    </alternativeName>
    <alternativeName>
        <fullName evidence="9">tRNA(m7G46)-methyltransferase</fullName>
    </alternativeName>
</protein>
<dbReference type="GO" id="GO:0008176">
    <property type="term" value="F:tRNA (guanine(46)-N7)-methyltransferase activity"/>
    <property type="evidence" value="ECO:0007669"/>
    <property type="project" value="UniProtKB-UniRule"/>
</dbReference>
<feature type="binding site" evidence="9">
    <location>
        <position position="167"/>
    </location>
    <ligand>
        <name>substrate</name>
    </ligand>
</feature>
<dbReference type="CDD" id="cd02440">
    <property type="entry name" value="AdoMet_MTases"/>
    <property type="match status" value="1"/>
</dbReference>
<dbReference type="NCBIfam" id="TIGR00091">
    <property type="entry name" value="tRNA (guanosine(46)-N7)-methyltransferase TrmB"/>
    <property type="match status" value="1"/>
</dbReference>
<dbReference type="PANTHER" id="PTHR23417">
    <property type="entry name" value="3-DEOXY-D-MANNO-OCTULOSONIC-ACID TRANSFERASE/TRNA GUANINE-N 7 - -METHYLTRANSFERASE"/>
    <property type="match status" value="1"/>
</dbReference>
<evidence type="ECO:0000256" key="1">
    <source>
        <dbReference type="ARBA" id="ARBA00000142"/>
    </source>
</evidence>
<dbReference type="Gene3D" id="3.40.50.150">
    <property type="entry name" value="Vaccinia Virus protein VP39"/>
    <property type="match status" value="1"/>
</dbReference>
<dbReference type="EMBL" id="CP035807">
    <property type="protein sequence ID" value="QEN06048.1"/>
    <property type="molecule type" value="Genomic_DNA"/>
</dbReference>
<dbReference type="EC" id="2.1.1.33" evidence="9"/>
<feature type="binding site" evidence="9">
    <location>
        <position position="131"/>
    </location>
    <ligand>
        <name>S-adenosyl-L-methionine</name>
        <dbReference type="ChEBI" id="CHEBI:59789"/>
    </ligand>
</feature>
<organism evidence="10 11">
    <name type="scientific">Thiospirochaeta perfilievii</name>
    <dbReference type="NCBI Taxonomy" id="252967"/>
    <lineage>
        <taxon>Bacteria</taxon>
        <taxon>Pseudomonadati</taxon>
        <taxon>Spirochaetota</taxon>
        <taxon>Spirochaetia</taxon>
        <taxon>Spirochaetales</taxon>
        <taxon>Spirochaetaceae</taxon>
        <taxon>Thiospirochaeta</taxon>
    </lineage>
</organism>
<name>A0A5C1QF60_9SPIO</name>
<keyword evidence="3 9" id="KW-0489">Methyltransferase</keyword>
<dbReference type="PROSITE" id="PS51625">
    <property type="entry name" value="SAM_MT_TRMB"/>
    <property type="match status" value="1"/>
</dbReference>
<reference evidence="10 11" key="2">
    <citation type="submission" date="2019-09" db="EMBL/GenBank/DDBJ databases">
        <title>Complete Genome Sequence and Methylome Analysis of free living Spirochaetas.</title>
        <authorList>
            <person name="Leshcheva N."/>
            <person name="Mikheeva N."/>
        </authorList>
    </citation>
    <scope>NUCLEOTIDE SEQUENCE [LARGE SCALE GENOMIC DNA]</scope>
    <source>
        <strain evidence="10 11">P</strain>
    </source>
</reference>
<gene>
    <name evidence="9 10" type="primary">trmB</name>
    <name evidence="10" type="ORF">EW093_15575</name>
</gene>
<proteinExistence type="inferred from homology"/>
<feature type="binding site" evidence="9">
    <location>
        <begin position="202"/>
        <end position="205"/>
    </location>
    <ligand>
        <name>substrate</name>
    </ligand>
</feature>
<dbReference type="SUPFAM" id="SSF53335">
    <property type="entry name" value="S-adenosyl-L-methionine-dependent methyltransferases"/>
    <property type="match status" value="1"/>
</dbReference>
<dbReference type="KEGG" id="sper:EW093_15575"/>
<evidence type="ECO:0000313" key="11">
    <source>
        <dbReference type="Proteomes" id="UP000323824"/>
    </source>
</evidence>
<dbReference type="InterPro" id="IPR055361">
    <property type="entry name" value="tRNA_methyltr_TrmB_bact"/>
</dbReference>
<reference evidence="10 11" key="1">
    <citation type="submission" date="2019-02" db="EMBL/GenBank/DDBJ databases">
        <authorList>
            <person name="Fomenkov A."/>
            <person name="Dubinina G."/>
            <person name="Grabovich M."/>
            <person name="Vincze T."/>
            <person name="Roberts R.J."/>
        </authorList>
    </citation>
    <scope>NUCLEOTIDE SEQUENCE [LARGE SCALE GENOMIC DNA]</scope>
    <source>
        <strain evidence="10 11">P</strain>
    </source>
</reference>
<dbReference type="Pfam" id="PF02390">
    <property type="entry name" value="Methyltransf_4"/>
    <property type="match status" value="1"/>
</dbReference>
<comment type="catalytic activity">
    <reaction evidence="1 9">
        <text>guanosine(46) in tRNA + S-adenosyl-L-methionine = N(7)-methylguanosine(46) in tRNA + S-adenosyl-L-homocysteine</text>
        <dbReference type="Rhea" id="RHEA:42708"/>
        <dbReference type="Rhea" id="RHEA-COMP:10188"/>
        <dbReference type="Rhea" id="RHEA-COMP:10189"/>
        <dbReference type="ChEBI" id="CHEBI:57856"/>
        <dbReference type="ChEBI" id="CHEBI:59789"/>
        <dbReference type="ChEBI" id="CHEBI:74269"/>
        <dbReference type="ChEBI" id="CHEBI:74480"/>
        <dbReference type="EC" id="2.1.1.33"/>
    </reaction>
</comment>
<sequence length="224" mass="26094">MDSKMKQIKSYVLRAGRMSPAQKKSYDEFFPKYSIEYKDHKIDLNNIFEQKKIVVEIGFGMGDATWQIAKENPDVGYIGIEVHTPGVGKLLHQMKSHNLSNIRVIEHDAVEVFNNMLESESLDGVHIFFPDPWPKKKHHKRRLIQVDFINNILKAVKPGGYIYAVTDWEEYAEHILDVFESIDSLENPYNGFATAQDWRPRTKFENKGLDKNHKINEVLFRKNS</sequence>
<dbReference type="FunFam" id="3.40.50.150:FF:000035">
    <property type="entry name" value="tRNA (guanine-N(7)-)-methyltransferase"/>
    <property type="match status" value="1"/>
</dbReference>
<comment type="caution">
    <text evidence="9">Lacks conserved residue(s) required for the propagation of feature annotation.</text>
</comment>
<evidence type="ECO:0000313" key="10">
    <source>
        <dbReference type="EMBL" id="QEN06048.1"/>
    </source>
</evidence>
<evidence type="ECO:0000256" key="6">
    <source>
        <dbReference type="ARBA" id="ARBA00022694"/>
    </source>
</evidence>
<evidence type="ECO:0000256" key="2">
    <source>
        <dbReference type="ARBA" id="ARBA00003015"/>
    </source>
</evidence>
<dbReference type="OrthoDB" id="9802090at2"/>